<reference evidence="9 10" key="2">
    <citation type="submission" date="2015-01" db="EMBL/GenBank/DDBJ databases">
        <authorList>
            <consortium name="NBRP consortium"/>
            <person name="Sawabe T."/>
            <person name="Meirelles P."/>
            <person name="Feng G."/>
            <person name="Sayaka M."/>
            <person name="Hattori M."/>
            <person name="Ohkuma M."/>
        </authorList>
    </citation>
    <scope>NUCLEOTIDE SEQUENCE [LARGE SCALE GENOMIC DNA]</scope>
    <source>
        <strain evidence="9 10">JCM19232</strain>
    </source>
</reference>
<evidence type="ECO:0000256" key="1">
    <source>
        <dbReference type="ARBA" id="ARBA00004127"/>
    </source>
</evidence>
<organism evidence="9 10">
    <name type="scientific">Vibrio ishigakensis</name>
    <dbReference type="NCBI Taxonomy" id="1481914"/>
    <lineage>
        <taxon>Bacteria</taxon>
        <taxon>Pseudomonadati</taxon>
        <taxon>Pseudomonadota</taxon>
        <taxon>Gammaproteobacteria</taxon>
        <taxon>Vibrionales</taxon>
        <taxon>Vibrionaceae</taxon>
        <taxon>Vibrio</taxon>
    </lineage>
</organism>
<keyword evidence="5" id="KW-0443">Lipid metabolism</keyword>
<dbReference type="GO" id="GO:0050479">
    <property type="term" value="F:glyceryl-ether monooxygenase activity"/>
    <property type="evidence" value="ECO:0007669"/>
    <property type="project" value="TreeGrafter"/>
</dbReference>
<comment type="caution">
    <text evidence="9">The sequence shown here is derived from an EMBL/GenBank/DDBJ whole genome shotgun (WGS) entry which is preliminary data.</text>
</comment>
<keyword evidence="3 7" id="KW-1133">Transmembrane helix</keyword>
<evidence type="ECO:0000256" key="3">
    <source>
        <dbReference type="ARBA" id="ARBA00022989"/>
    </source>
</evidence>
<dbReference type="InterPro" id="IPR006694">
    <property type="entry name" value="Fatty_acid_hydroxylase"/>
</dbReference>
<keyword evidence="4" id="KW-0560">Oxidoreductase</keyword>
<evidence type="ECO:0000313" key="9">
    <source>
        <dbReference type="EMBL" id="GAM63685.1"/>
    </source>
</evidence>
<accession>A0A0B8PA52</accession>
<feature type="transmembrane region" description="Helical" evidence="7">
    <location>
        <begin position="33"/>
        <end position="55"/>
    </location>
</feature>
<dbReference type="GO" id="GO:0008610">
    <property type="term" value="P:lipid biosynthetic process"/>
    <property type="evidence" value="ECO:0007669"/>
    <property type="project" value="InterPro"/>
</dbReference>
<gene>
    <name evidence="9" type="ORF">JCM19232_2665</name>
</gene>
<evidence type="ECO:0000313" key="10">
    <source>
        <dbReference type="Proteomes" id="UP000031670"/>
    </source>
</evidence>
<evidence type="ECO:0000259" key="8">
    <source>
        <dbReference type="Pfam" id="PF04116"/>
    </source>
</evidence>
<dbReference type="GO" id="GO:0016020">
    <property type="term" value="C:membrane"/>
    <property type="evidence" value="ECO:0007669"/>
    <property type="project" value="GOC"/>
</dbReference>
<evidence type="ECO:0000256" key="4">
    <source>
        <dbReference type="ARBA" id="ARBA00023002"/>
    </source>
</evidence>
<dbReference type="GO" id="GO:0005506">
    <property type="term" value="F:iron ion binding"/>
    <property type="evidence" value="ECO:0007669"/>
    <property type="project" value="InterPro"/>
</dbReference>
<keyword evidence="6 7" id="KW-0472">Membrane</keyword>
<dbReference type="AlphaFoldDB" id="A0A0B8PA52"/>
<name>A0A0B8PA52_9VIBR</name>
<evidence type="ECO:0000256" key="2">
    <source>
        <dbReference type="ARBA" id="ARBA00022692"/>
    </source>
</evidence>
<dbReference type="PANTHER" id="PTHR21624">
    <property type="entry name" value="STEROL DESATURASE-RELATED PROTEIN"/>
    <property type="match status" value="1"/>
</dbReference>
<dbReference type="InterPro" id="IPR051689">
    <property type="entry name" value="Sterol_desaturase/TMEM195"/>
</dbReference>
<dbReference type="Proteomes" id="UP000031670">
    <property type="component" value="Unassembled WGS sequence"/>
</dbReference>
<dbReference type="GO" id="GO:0006643">
    <property type="term" value="P:membrane lipid metabolic process"/>
    <property type="evidence" value="ECO:0007669"/>
    <property type="project" value="TreeGrafter"/>
</dbReference>
<evidence type="ECO:0000256" key="6">
    <source>
        <dbReference type="ARBA" id="ARBA00023136"/>
    </source>
</evidence>
<reference evidence="9 10" key="1">
    <citation type="submission" date="2015-01" db="EMBL/GenBank/DDBJ databases">
        <title>Vibrio sp. C5 JCM 19232 whole genome shotgun sequence.</title>
        <authorList>
            <person name="Sawabe T."/>
            <person name="Meirelles P."/>
            <person name="Feng G."/>
            <person name="Sayaka M."/>
            <person name="Hattori M."/>
            <person name="Ohkuma M."/>
        </authorList>
    </citation>
    <scope>NUCLEOTIDE SEQUENCE [LARGE SCALE GENOMIC DNA]</scope>
    <source>
        <strain evidence="9 10">JCM19232</strain>
    </source>
</reference>
<keyword evidence="2 7" id="KW-0812">Transmembrane</keyword>
<proteinExistence type="predicted"/>
<sequence length="218" mass="24941">MGFNSIVLQLTLPLLALEAALWAQTQQVGLLHMIELPIGLAVIVSLLAMDMIIYWQHRLFHTIPMLWALHKTHHSDQDIDVTTGARFHPIEIWLSMVIKIATVVILGVPPVAVIAFEIILNASAMFNHSNMRIPYAVDAWVRKILVTPDMHRVHHSTIRAETDSNYGFCLAIWDRSFGSYIEQPKLGHLDMDIGIHQFRRPNEQRLDKILTQPFREDS</sequence>
<evidence type="ECO:0000256" key="5">
    <source>
        <dbReference type="ARBA" id="ARBA00023098"/>
    </source>
</evidence>
<dbReference type="GO" id="GO:0012505">
    <property type="term" value="C:endomembrane system"/>
    <property type="evidence" value="ECO:0007669"/>
    <property type="project" value="UniProtKB-SubCell"/>
</dbReference>
<dbReference type="EMBL" id="BBSA01000009">
    <property type="protein sequence ID" value="GAM63685.1"/>
    <property type="molecule type" value="Genomic_DNA"/>
</dbReference>
<feature type="transmembrane region" description="Helical" evidence="7">
    <location>
        <begin position="96"/>
        <end position="120"/>
    </location>
</feature>
<dbReference type="PANTHER" id="PTHR21624:SF1">
    <property type="entry name" value="ALKYLGLYCEROL MONOOXYGENASE"/>
    <property type="match status" value="1"/>
</dbReference>
<protein>
    <submittedName>
        <fullName evidence="9">Possible sterol desaturase</fullName>
    </submittedName>
</protein>
<feature type="domain" description="Fatty acid hydroxylase" evidence="8">
    <location>
        <begin position="43"/>
        <end position="179"/>
    </location>
</feature>
<comment type="subcellular location">
    <subcellularLocation>
        <location evidence="1">Endomembrane system</location>
        <topology evidence="1">Multi-pass membrane protein</topology>
    </subcellularLocation>
</comment>
<dbReference type="Pfam" id="PF04116">
    <property type="entry name" value="FA_hydroxylase"/>
    <property type="match status" value="1"/>
</dbReference>
<evidence type="ECO:0000256" key="7">
    <source>
        <dbReference type="SAM" id="Phobius"/>
    </source>
</evidence>